<dbReference type="InterPro" id="IPR010559">
    <property type="entry name" value="Sig_transdc_His_kin_internal"/>
</dbReference>
<dbReference type="InterPro" id="IPR011620">
    <property type="entry name" value="Sig_transdc_His_kinase_LytS_TM"/>
</dbReference>
<feature type="domain" description="Histidine kinase" evidence="15">
    <location>
        <begin position="476"/>
        <end position="579"/>
    </location>
</feature>
<dbReference type="InterPro" id="IPR003594">
    <property type="entry name" value="HATPase_dom"/>
</dbReference>
<name>A0A1H9X283_9BACI</name>
<dbReference type="EC" id="2.7.13.3" evidence="3"/>
<evidence type="ECO:0000256" key="13">
    <source>
        <dbReference type="ARBA" id="ARBA00023136"/>
    </source>
</evidence>
<feature type="transmembrane region" description="Helical" evidence="14">
    <location>
        <begin position="114"/>
        <end position="138"/>
    </location>
</feature>
<evidence type="ECO:0000256" key="1">
    <source>
        <dbReference type="ARBA" id="ARBA00000085"/>
    </source>
</evidence>
<dbReference type="AlphaFoldDB" id="A0A1H9X283"/>
<keyword evidence="10" id="KW-0067">ATP-binding</keyword>
<dbReference type="PROSITE" id="PS50109">
    <property type="entry name" value="HIS_KIN"/>
    <property type="match status" value="1"/>
</dbReference>
<dbReference type="InterPro" id="IPR029016">
    <property type="entry name" value="GAF-like_dom_sf"/>
</dbReference>
<dbReference type="Gene3D" id="3.30.450.40">
    <property type="match status" value="1"/>
</dbReference>
<evidence type="ECO:0000256" key="5">
    <source>
        <dbReference type="ARBA" id="ARBA00022553"/>
    </source>
</evidence>
<sequence>MELFVIMLERLGIIVMVAFLMTRIPFFRHLIERHQVTLAQRISITLMFGFFGIIGTYTGVVVSPGEASYVMWVSELAQEEAIANSRVLGIVVAGLLGGWRVGVGAGLIAGGHRFLLGGFTGFACGISAVIAGVIAGIAHRYMKKGSSLSLPLTFFVGVLSETIQMTIILLVARPFDQALALVELIGLPMILANGVGAAVFVLIIRSVIKEEEKMAAVQSGRALNIADKTMIHMRKGLTPESAKQTCEILLQEVNASAVSMTNRSTILSYRGKGADYYEEGEDIKTEATKKVLENGNIFQGNRQEIDQHQNLPSDIKAALIVPLKQKEVIAGTLKFYFHSEKEITVLERELIQGLATMLSHQLELAKVEELEKIARETEIKALQAQVSPHFLFNTLNIIVSMIRTHPERARKLLLSLSSFFRQNLAGTHKSWSSLNEELKHIKSYLEIQKARFSSALEVKWEVNNDLLHNQVPTMTLQPLVENAINHGKISSDHSLTVTISIEERNGHVLVSISDNGRGIDSEKLAYLTKRPMESEKGSGIGLYNVHNRLSNMVSPDSALKIVSEPSIGTTISFQLERRF</sequence>
<evidence type="ECO:0000256" key="2">
    <source>
        <dbReference type="ARBA" id="ARBA00004651"/>
    </source>
</evidence>
<dbReference type="InterPro" id="IPR036890">
    <property type="entry name" value="HATPase_C_sf"/>
</dbReference>
<gene>
    <name evidence="16" type="ORF">SAMN05518684_12342</name>
</gene>
<dbReference type="Pfam" id="PF06580">
    <property type="entry name" value="His_kinase"/>
    <property type="match status" value="1"/>
</dbReference>
<dbReference type="RefSeq" id="WP_245733241.1">
    <property type="nucleotide sequence ID" value="NZ_FOGT01000023.1"/>
</dbReference>
<keyword evidence="5" id="KW-0597">Phosphoprotein</keyword>
<dbReference type="SMART" id="SM00387">
    <property type="entry name" value="HATPase_c"/>
    <property type="match status" value="1"/>
</dbReference>
<evidence type="ECO:0000256" key="11">
    <source>
        <dbReference type="ARBA" id="ARBA00022989"/>
    </source>
</evidence>
<organism evidence="16 17">
    <name type="scientific">Salipaludibacillus aurantiacus</name>
    <dbReference type="NCBI Taxonomy" id="1601833"/>
    <lineage>
        <taxon>Bacteria</taxon>
        <taxon>Bacillati</taxon>
        <taxon>Bacillota</taxon>
        <taxon>Bacilli</taxon>
        <taxon>Bacillales</taxon>
        <taxon>Bacillaceae</taxon>
    </lineage>
</organism>
<evidence type="ECO:0000256" key="10">
    <source>
        <dbReference type="ARBA" id="ARBA00022840"/>
    </source>
</evidence>
<dbReference type="PANTHER" id="PTHR34220:SF7">
    <property type="entry name" value="SENSOR HISTIDINE KINASE YPDA"/>
    <property type="match status" value="1"/>
</dbReference>
<keyword evidence="7 14" id="KW-0812">Transmembrane</keyword>
<dbReference type="EMBL" id="FOGT01000023">
    <property type="protein sequence ID" value="SES40318.1"/>
    <property type="molecule type" value="Genomic_DNA"/>
</dbReference>
<keyword evidence="9 16" id="KW-0418">Kinase</keyword>
<keyword evidence="8" id="KW-0547">Nucleotide-binding</keyword>
<dbReference type="Proteomes" id="UP000198571">
    <property type="component" value="Unassembled WGS sequence"/>
</dbReference>
<dbReference type="Pfam" id="PF07694">
    <property type="entry name" value="5TM-5TMR_LYT"/>
    <property type="match status" value="1"/>
</dbReference>
<keyword evidence="4" id="KW-1003">Cell membrane</keyword>
<feature type="transmembrane region" description="Helical" evidence="14">
    <location>
        <begin position="12"/>
        <end position="31"/>
    </location>
</feature>
<evidence type="ECO:0000256" key="7">
    <source>
        <dbReference type="ARBA" id="ARBA00022692"/>
    </source>
</evidence>
<feature type="transmembrane region" description="Helical" evidence="14">
    <location>
        <begin position="184"/>
        <end position="204"/>
    </location>
</feature>
<evidence type="ECO:0000259" key="15">
    <source>
        <dbReference type="PROSITE" id="PS50109"/>
    </source>
</evidence>
<evidence type="ECO:0000256" key="14">
    <source>
        <dbReference type="SAM" id="Phobius"/>
    </source>
</evidence>
<dbReference type="InterPro" id="IPR004358">
    <property type="entry name" value="Sig_transdc_His_kin-like_C"/>
</dbReference>
<dbReference type="STRING" id="1601833.SAMN05518684_12342"/>
<accession>A0A1H9X283</accession>
<evidence type="ECO:0000256" key="8">
    <source>
        <dbReference type="ARBA" id="ARBA00022741"/>
    </source>
</evidence>
<dbReference type="PRINTS" id="PR00344">
    <property type="entry name" value="BCTRLSENSOR"/>
</dbReference>
<feature type="transmembrane region" description="Helical" evidence="14">
    <location>
        <begin position="150"/>
        <end position="172"/>
    </location>
</feature>
<keyword evidence="11 14" id="KW-1133">Transmembrane helix</keyword>
<keyword evidence="17" id="KW-1185">Reference proteome</keyword>
<comment type="catalytic activity">
    <reaction evidence="1">
        <text>ATP + protein L-histidine = ADP + protein N-phospho-L-histidine.</text>
        <dbReference type="EC" id="2.7.13.3"/>
    </reaction>
</comment>
<dbReference type="SUPFAM" id="SSF55874">
    <property type="entry name" value="ATPase domain of HSP90 chaperone/DNA topoisomerase II/histidine kinase"/>
    <property type="match status" value="1"/>
</dbReference>
<feature type="transmembrane region" description="Helical" evidence="14">
    <location>
        <begin position="82"/>
        <end position="102"/>
    </location>
</feature>
<keyword evidence="13 14" id="KW-0472">Membrane</keyword>
<dbReference type="InterPro" id="IPR005467">
    <property type="entry name" value="His_kinase_dom"/>
</dbReference>
<dbReference type="GO" id="GO:0005886">
    <property type="term" value="C:plasma membrane"/>
    <property type="evidence" value="ECO:0007669"/>
    <property type="project" value="UniProtKB-SubCell"/>
</dbReference>
<dbReference type="Gene3D" id="3.30.565.10">
    <property type="entry name" value="Histidine kinase-like ATPase, C-terminal domain"/>
    <property type="match status" value="1"/>
</dbReference>
<evidence type="ECO:0000256" key="6">
    <source>
        <dbReference type="ARBA" id="ARBA00022679"/>
    </source>
</evidence>
<feature type="transmembrane region" description="Helical" evidence="14">
    <location>
        <begin position="43"/>
        <end position="62"/>
    </location>
</feature>
<dbReference type="PANTHER" id="PTHR34220">
    <property type="entry name" value="SENSOR HISTIDINE KINASE YPDA"/>
    <property type="match status" value="1"/>
</dbReference>
<protein>
    <recommendedName>
        <fullName evidence="3">histidine kinase</fullName>
        <ecNumber evidence="3">2.7.13.3</ecNumber>
    </recommendedName>
</protein>
<evidence type="ECO:0000313" key="17">
    <source>
        <dbReference type="Proteomes" id="UP000198571"/>
    </source>
</evidence>
<comment type="subcellular location">
    <subcellularLocation>
        <location evidence="2">Cell membrane</location>
        <topology evidence="2">Multi-pass membrane protein</topology>
    </subcellularLocation>
</comment>
<evidence type="ECO:0000256" key="9">
    <source>
        <dbReference type="ARBA" id="ARBA00022777"/>
    </source>
</evidence>
<reference evidence="17" key="1">
    <citation type="submission" date="2016-10" db="EMBL/GenBank/DDBJ databases">
        <authorList>
            <person name="Varghese N."/>
            <person name="Submissions S."/>
        </authorList>
    </citation>
    <scope>NUCLEOTIDE SEQUENCE [LARGE SCALE GENOMIC DNA]</scope>
    <source>
        <strain evidence="17">S9</strain>
    </source>
</reference>
<dbReference type="SUPFAM" id="SSF55781">
    <property type="entry name" value="GAF domain-like"/>
    <property type="match status" value="1"/>
</dbReference>
<proteinExistence type="predicted"/>
<evidence type="ECO:0000256" key="12">
    <source>
        <dbReference type="ARBA" id="ARBA00023012"/>
    </source>
</evidence>
<keyword evidence="6" id="KW-0808">Transferase</keyword>
<evidence type="ECO:0000313" key="16">
    <source>
        <dbReference type="EMBL" id="SES40318.1"/>
    </source>
</evidence>
<dbReference type="InterPro" id="IPR050640">
    <property type="entry name" value="Bact_2-comp_sensor_kinase"/>
</dbReference>
<dbReference type="GO" id="GO:0005524">
    <property type="term" value="F:ATP binding"/>
    <property type="evidence" value="ECO:0007669"/>
    <property type="project" value="UniProtKB-KW"/>
</dbReference>
<evidence type="ECO:0000256" key="4">
    <source>
        <dbReference type="ARBA" id="ARBA00022475"/>
    </source>
</evidence>
<evidence type="ECO:0000256" key="3">
    <source>
        <dbReference type="ARBA" id="ARBA00012438"/>
    </source>
</evidence>
<dbReference type="GO" id="GO:0071555">
    <property type="term" value="P:cell wall organization"/>
    <property type="evidence" value="ECO:0007669"/>
    <property type="project" value="InterPro"/>
</dbReference>
<dbReference type="GO" id="GO:0000155">
    <property type="term" value="F:phosphorelay sensor kinase activity"/>
    <property type="evidence" value="ECO:0007669"/>
    <property type="project" value="InterPro"/>
</dbReference>
<keyword evidence="12" id="KW-0902">Two-component regulatory system</keyword>
<dbReference type="Pfam" id="PF02518">
    <property type="entry name" value="HATPase_c"/>
    <property type="match status" value="1"/>
</dbReference>